<evidence type="ECO:0000313" key="2">
    <source>
        <dbReference type="Proteomes" id="UP000274429"/>
    </source>
</evidence>
<organism evidence="3">
    <name type="scientific">Hydatigena taeniaeformis</name>
    <name type="common">Feline tapeworm</name>
    <name type="synonym">Taenia taeniaeformis</name>
    <dbReference type="NCBI Taxonomy" id="6205"/>
    <lineage>
        <taxon>Eukaryota</taxon>
        <taxon>Metazoa</taxon>
        <taxon>Spiralia</taxon>
        <taxon>Lophotrochozoa</taxon>
        <taxon>Platyhelminthes</taxon>
        <taxon>Cestoda</taxon>
        <taxon>Eucestoda</taxon>
        <taxon>Cyclophyllidea</taxon>
        <taxon>Taeniidae</taxon>
        <taxon>Hydatigera</taxon>
    </lineage>
</organism>
<accession>A0A0R3WVK5</accession>
<reference evidence="1 2" key="2">
    <citation type="submission" date="2018-11" db="EMBL/GenBank/DDBJ databases">
        <authorList>
            <consortium name="Pathogen Informatics"/>
        </authorList>
    </citation>
    <scope>NUCLEOTIDE SEQUENCE [LARGE SCALE GENOMIC DNA]</scope>
</reference>
<dbReference type="AlphaFoldDB" id="A0A0R3WVK5"/>
<keyword evidence="2" id="KW-1185">Reference proteome</keyword>
<dbReference type="Proteomes" id="UP000274429">
    <property type="component" value="Unassembled WGS sequence"/>
</dbReference>
<dbReference type="WBParaSite" id="TTAC_0000479501-mRNA-1">
    <property type="protein sequence ID" value="TTAC_0000479501-mRNA-1"/>
    <property type="gene ID" value="TTAC_0000479501"/>
</dbReference>
<protein>
    <submittedName>
        <fullName evidence="1 3">Uncharacterized protein</fullName>
    </submittedName>
</protein>
<name>A0A0R3WVK5_HYDTA</name>
<reference evidence="3" key="1">
    <citation type="submission" date="2017-02" db="UniProtKB">
        <authorList>
            <consortium name="WormBaseParasite"/>
        </authorList>
    </citation>
    <scope>IDENTIFICATION</scope>
</reference>
<dbReference type="EMBL" id="UYWX01005311">
    <property type="protein sequence ID" value="VDM25628.1"/>
    <property type="molecule type" value="Genomic_DNA"/>
</dbReference>
<evidence type="ECO:0000313" key="1">
    <source>
        <dbReference type="EMBL" id="VDM25628.1"/>
    </source>
</evidence>
<evidence type="ECO:0000313" key="3">
    <source>
        <dbReference type="WBParaSite" id="TTAC_0000479501-mRNA-1"/>
    </source>
</evidence>
<gene>
    <name evidence="1" type="ORF">TTAC_LOCUS4779</name>
</gene>
<proteinExistence type="predicted"/>
<sequence length="83" mass="8682">MIGQSFLDFIALQDLEVVSKLLTECQAANPSPQVAVTATAVVTATSDGIDTAATSCLIESSKQFWPLPGSIGSCIDKGHTDRL</sequence>